<dbReference type="AlphaFoldDB" id="A0A9D3NM60"/>
<organism evidence="1 2">
    <name type="scientific">Hemibagrus wyckioides</name>
    <dbReference type="NCBI Taxonomy" id="337641"/>
    <lineage>
        <taxon>Eukaryota</taxon>
        <taxon>Metazoa</taxon>
        <taxon>Chordata</taxon>
        <taxon>Craniata</taxon>
        <taxon>Vertebrata</taxon>
        <taxon>Euteleostomi</taxon>
        <taxon>Actinopterygii</taxon>
        <taxon>Neopterygii</taxon>
        <taxon>Teleostei</taxon>
        <taxon>Ostariophysi</taxon>
        <taxon>Siluriformes</taxon>
        <taxon>Bagridae</taxon>
        <taxon>Hemibagrus</taxon>
    </lineage>
</organism>
<evidence type="ECO:0000313" key="2">
    <source>
        <dbReference type="Proteomes" id="UP000824219"/>
    </source>
</evidence>
<keyword evidence="2" id="KW-1185">Reference proteome</keyword>
<dbReference type="EMBL" id="JAHKSW010000013">
    <property type="protein sequence ID" value="KAG7324762.1"/>
    <property type="molecule type" value="Genomic_DNA"/>
</dbReference>
<evidence type="ECO:0000313" key="1">
    <source>
        <dbReference type="EMBL" id="KAG7324762.1"/>
    </source>
</evidence>
<dbReference type="OrthoDB" id="2333662at2759"/>
<sequence length="157" mass="16500">MSVLKADDEAQGILEMIDHFDRPGNAYSEGVYADTDTYAHGLENKPGRRIPKAGAIAEADVGRAGAEWSIFSVKANGPRASAFAEVNPNEAKFMAQAQLASASATAGPLKVKVGLGIDTGVKISPSKIQLKILGTGLMLGSTTAISFFGSEVKIKFW</sequence>
<reference evidence="1 2" key="1">
    <citation type="submission" date="2021-06" db="EMBL/GenBank/DDBJ databases">
        <title>Chromosome-level genome assembly of the red-tail catfish (Hemibagrus wyckioides).</title>
        <authorList>
            <person name="Shao F."/>
        </authorList>
    </citation>
    <scope>NUCLEOTIDE SEQUENCE [LARGE SCALE GENOMIC DNA]</scope>
    <source>
        <strain evidence="1">EC202008001</strain>
        <tissue evidence="1">Blood</tissue>
    </source>
</reference>
<accession>A0A9D3NM60</accession>
<comment type="caution">
    <text evidence="1">The sequence shown here is derived from an EMBL/GenBank/DDBJ whole genome shotgun (WGS) entry which is preliminary data.</text>
</comment>
<protein>
    <submittedName>
        <fullName evidence="1">Uncharacterized protein</fullName>
    </submittedName>
</protein>
<name>A0A9D3NM60_9TELE</name>
<gene>
    <name evidence="1" type="ORF">KOW79_011078</name>
</gene>
<proteinExistence type="predicted"/>
<dbReference type="Proteomes" id="UP000824219">
    <property type="component" value="Linkage Group LG13"/>
</dbReference>